<protein>
    <submittedName>
        <fullName evidence="1">Uncharacterized protein</fullName>
    </submittedName>
</protein>
<evidence type="ECO:0000313" key="2">
    <source>
        <dbReference type="Proteomes" id="UP000236214"/>
    </source>
</evidence>
<organism evidence="1 2">
    <name type="scientific">Tetragenococcus halophilus subsp. halophilus</name>
    <dbReference type="NCBI Taxonomy" id="1513897"/>
    <lineage>
        <taxon>Bacteria</taxon>
        <taxon>Bacillati</taxon>
        <taxon>Bacillota</taxon>
        <taxon>Bacilli</taxon>
        <taxon>Lactobacillales</taxon>
        <taxon>Enterococcaceae</taxon>
        <taxon>Tetragenococcus</taxon>
    </lineage>
</organism>
<keyword evidence="2" id="KW-1185">Reference proteome</keyword>
<accession>A0A2H6DR51</accession>
<name>A0A2H6DR51_TETHA</name>
<gene>
    <name evidence="1" type="ORF">TEHN7118_2094</name>
</gene>
<proteinExistence type="predicted"/>
<dbReference type="EMBL" id="BDEC01000179">
    <property type="protein sequence ID" value="GBD69288.1"/>
    <property type="molecule type" value="Genomic_DNA"/>
</dbReference>
<reference evidence="1 2" key="1">
    <citation type="submission" date="2016-05" db="EMBL/GenBank/DDBJ databases">
        <title>Whole genome sequencing of Tetragenococcus halophilus subsp. halophilus NISL 7118.</title>
        <authorList>
            <person name="Shiwa Y."/>
            <person name="Nishimura I."/>
            <person name="Yoshikawa H."/>
            <person name="Koyama Y."/>
            <person name="Oguma T."/>
        </authorList>
    </citation>
    <scope>NUCLEOTIDE SEQUENCE [LARGE SCALE GENOMIC DNA]</scope>
    <source>
        <strain evidence="1 2">NISL 7118</strain>
    </source>
</reference>
<dbReference type="RefSeq" id="WP_061841451.1">
    <property type="nucleotide sequence ID" value="NZ_BAABQP010000074.1"/>
</dbReference>
<dbReference type="AlphaFoldDB" id="A0A2H6DR51"/>
<comment type="caution">
    <text evidence="1">The sequence shown here is derived from an EMBL/GenBank/DDBJ whole genome shotgun (WGS) entry which is preliminary data.</text>
</comment>
<dbReference type="Proteomes" id="UP000236214">
    <property type="component" value="Unassembled WGS sequence"/>
</dbReference>
<sequence length="66" mass="7844">MAFEDKAESIKESLPKKNISRDREPRISKSYTLKKRVAEELTKKAEEEEITASRYLEKLLRKEFNL</sequence>
<evidence type="ECO:0000313" key="1">
    <source>
        <dbReference type="EMBL" id="GBD69288.1"/>
    </source>
</evidence>